<dbReference type="SUPFAM" id="SSF55729">
    <property type="entry name" value="Acyl-CoA N-acyltransferases (Nat)"/>
    <property type="match status" value="1"/>
</dbReference>
<accession>A0A1H6FC14</accession>
<gene>
    <name evidence="2" type="ORF">MBHS_03494</name>
</gene>
<name>A0A1H6FC14_9GAMM</name>
<protein>
    <submittedName>
        <fullName evidence="2">Acetyltransferase</fullName>
    </submittedName>
</protein>
<reference evidence="2 3" key="1">
    <citation type="submission" date="2016-10" db="EMBL/GenBank/DDBJ databases">
        <authorList>
            <person name="de Groot N.N."/>
        </authorList>
    </citation>
    <scope>NUCLEOTIDE SEQUENCE [LARGE SCALE GENOMIC DNA]</scope>
    <source>
        <strain evidence="2">MBHS1</strain>
    </source>
</reference>
<evidence type="ECO:0000259" key="1">
    <source>
        <dbReference type="PROSITE" id="PS51186"/>
    </source>
</evidence>
<feature type="domain" description="N-acetyltransferase" evidence="1">
    <location>
        <begin position="7"/>
        <end position="151"/>
    </location>
</feature>
<evidence type="ECO:0000313" key="3">
    <source>
        <dbReference type="Proteomes" id="UP000236724"/>
    </source>
</evidence>
<dbReference type="InterPro" id="IPR016181">
    <property type="entry name" value="Acyl_CoA_acyltransferase"/>
</dbReference>
<keyword evidence="2" id="KW-0808">Transferase</keyword>
<dbReference type="AlphaFoldDB" id="A0A1H6FC14"/>
<dbReference type="Gene3D" id="3.40.630.30">
    <property type="match status" value="1"/>
</dbReference>
<dbReference type="Proteomes" id="UP000236724">
    <property type="component" value="Unassembled WGS sequence"/>
</dbReference>
<dbReference type="InterPro" id="IPR000182">
    <property type="entry name" value="GNAT_dom"/>
</dbReference>
<dbReference type="CDD" id="cd04301">
    <property type="entry name" value="NAT_SF"/>
    <property type="match status" value="1"/>
</dbReference>
<dbReference type="RefSeq" id="WP_103921255.1">
    <property type="nucleotide sequence ID" value="NZ_FMSV02000537.1"/>
</dbReference>
<organism evidence="2 3">
    <name type="scientific">Candidatus Venteria ishoeyi</name>
    <dbReference type="NCBI Taxonomy" id="1899563"/>
    <lineage>
        <taxon>Bacteria</taxon>
        <taxon>Pseudomonadati</taxon>
        <taxon>Pseudomonadota</taxon>
        <taxon>Gammaproteobacteria</taxon>
        <taxon>Thiotrichales</taxon>
        <taxon>Thiotrichaceae</taxon>
        <taxon>Venteria</taxon>
    </lineage>
</organism>
<dbReference type="EMBL" id="FMSV02000537">
    <property type="protein sequence ID" value="SEH07618.1"/>
    <property type="molecule type" value="Genomic_DNA"/>
</dbReference>
<dbReference type="OrthoDB" id="1178186at2"/>
<evidence type="ECO:0000313" key="2">
    <source>
        <dbReference type="EMBL" id="SEH07618.1"/>
    </source>
</evidence>
<proteinExistence type="predicted"/>
<dbReference type="Pfam" id="PF13673">
    <property type="entry name" value="Acetyltransf_10"/>
    <property type="match status" value="1"/>
</dbReference>
<dbReference type="GO" id="GO:0016747">
    <property type="term" value="F:acyltransferase activity, transferring groups other than amino-acyl groups"/>
    <property type="evidence" value="ECO:0007669"/>
    <property type="project" value="InterPro"/>
</dbReference>
<sequence length="151" mass="17332">MLAVWKYLKKSLGSKQYEQELILRNKSLREPLGLSLSEVDLNGEEQQYHFGLFADNKILGCVVFKIINNSTVKLRQMAIQTTLQGKGFGSKLINKAEQQIYKLGYKNIEMSARFTAIKFYQKLSYSTLGKPFVEQGIQHIKMYKNTANKSL</sequence>
<dbReference type="PROSITE" id="PS51186">
    <property type="entry name" value="GNAT"/>
    <property type="match status" value="1"/>
</dbReference>
<keyword evidence="3" id="KW-1185">Reference proteome</keyword>